<dbReference type="Proteomes" id="UP000077755">
    <property type="component" value="Chromosome 8"/>
</dbReference>
<keyword evidence="5" id="KW-1185">Reference proteome</keyword>
<evidence type="ECO:0000259" key="2">
    <source>
        <dbReference type="Pfam" id="PF02721"/>
    </source>
</evidence>
<dbReference type="SUPFAM" id="SSF50249">
    <property type="entry name" value="Nucleic acid-binding proteins"/>
    <property type="match status" value="3"/>
</dbReference>
<feature type="domain" description="Replication protein A 70 kDa DNA-binding subunit B/D first OB fold" evidence="2">
    <location>
        <begin position="135"/>
        <end position="218"/>
    </location>
</feature>
<evidence type="ECO:0000313" key="3">
    <source>
        <dbReference type="EMBL" id="KZM84007.1"/>
    </source>
</evidence>
<reference evidence="3" key="1">
    <citation type="journal article" date="2016" name="Nat. Genet.">
        <title>A high-quality carrot genome assembly provides new insights into carotenoid accumulation and asterid genome evolution.</title>
        <authorList>
            <person name="Iorizzo M."/>
            <person name="Ellison S."/>
            <person name="Senalik D."/>
            <person name="Zeng P."/>
            <person name="Satapoomin P."/>
            <person name="Huang J."/>
            <person name="Bowman M."/>
            <person name="Iovene M."/>
            <person name="Sanseverino W."/>
            <person name="Cavagnaro P."/>
            <person name="Yildiz M."/>
            <person name="Macko-Podgorni A."/>
            <person name="Moranska E."/>
            <person name="Grzebelus E."/>
            <person name="Grzebelus D."/>
            <person name="Ashrafi H."/>
            <person name="Zheng Z."/>
            <person name="Cheng S."/>
            <person name="Spooner D."/>
            <person name="Van Deynze A."/>
            <person name="Simon P."/>
        </authorList>
    </citation>
    <scope>NUCLEOTIDE SEQUENCE [LARGE SCALE GENOMIC DNA]</scope>
    <source>
        <tissue evidence="3">Leaf</tissue>
    </source>
</reference>
<dbReference type="EMBL" id="LNRQ01000008">
    <property type="protein sequence ID" value="KZM84007.1"/>
    <property type="molecule type" value="Genomic_DNA"/>
</dbReference>
<name>A0A175YKW3_DAUCS</name>
<feature type="compositionally biased region" description="Polar residues" evidence="1">
    <location>
        <begin position="475"/>
        <end position="496"/>
    </location>
</feature>
<dbReference type="PANTHER" id="PTHR47165:SF4">
    <property type="entry name" value="OS03G0429900 PROTEIN"/>
    <property type="match status" value="1"/>
</dbReference>
<feature type="compositionally biased region" description="Polar residues" evidence="1">
    <location>
        <begin position="24"/>
        <end position="61"/>
    </location>
</feature>
<dbReference type="Gene3D" id="2.40.50.140">
    <property type="entry name" value="Nucleic acid-binding proteins"/>
    <property type="match status" value="4"/>
</dbReference>
<dbReference type="Gramene" id="KZM84007">
    <property type="protein sequence ID" value="KZM84007"/>
    <property type="gene ID" value="DCAR_028571"/>
</dbReference>
<organism evidence="3">
    <name type="scientific">Daucus carota subsp. sativus</name>
    <name type="common">Carrot</name>
    <dbReference type="NCBI Taxonomy" id="79200"/>
    <lineage>
        <taxon>Eukaryota</taxon>
        <taxon>Viridiplantae</taxon>
        <taxon>Streptophyta</taxon>
        <taxon>Embryophyta</taxon>
        <taxon>Tracheophyta</taxon>
        <taxon>Spermatophyta</taxon>
        <taxon>Magnoliopsida</taxon>
        <taxon>eudicotyledons</taxon>
        <taxon>Gunneridae</taxon>
        <taxon>Pentapetalae</taxon>
        <taxon>asterids</taxon>
        <taxon>campanulids</taxon>
        <taxon>Apiales</taxon>
        <taxon>Apiaceae</taxon>
        <taxon>Apioideae</taxon>
        <taxon>Scandiceae</taxon>
        <taxon>Daucinae</taxon>
        <taxon>Daucus</taxon>
        <taxon>Daucus sect. Daucus</taxon>
    </lineage>
</organism>
<dbReference type="PANTHER" id="PTHR47165">
    <property type="entry name" value="OS03G0429900 PROTEIN"/>
    <property type="match status" value="1"/>
</dbReference>
<reference evidence="4" key="2">
    <citation type="submission" date="2022-03" db="EMBL/GenBank/DDBJ databases">
        <title>Draft title - Genomic analysis of global carrot germplasm unveils the trajectory of domestication and the origin of high carotenoid orange carrot.</title>
        <authorList>
            <person name="Iorizzo M."/>
            <person name="Ellison S."/>
            <person name="Senalik D."/>
            <person name="Macko-Podgorni A."/>
            <person name="Grzebelus D."/>
            <person name="Bostan H."/>
            <person name="Rolling W."/>
            <person name="Curaba J."/>
            <person name="Simon P."/>
        </authorList>
    </citation>
    <scope>NUCLEOTIDE SEQUENCE</scope>
    <source>
        <tissue evidence="4">Leaf</tissue>
    </source>
</reference>
<feature type="compositionally biased region" description="Basic residues" evidence="1">
    <location>
        <begin position="497"/>
        <end position="506"/>
    </location>
</feature>
<evidence type="ECO:0000313" key="4">
    <source>
        <dbReference type="EMBL" id="WOH11283.1"/>
    </source>
</evidence>
<protein>
    <recommendedName>
        <fullName evidence="2">Replication protein A 70 kDa DNA-binding subunit B/D first OB fold domain-containing protein</fullName>
    </recommendedName>
</protein>
<dbReference type="AlphaFoldDB" id="A0A175YKW3"/>
<dbReference type="EMBL" id="CP093350">
    <property type="protein sequence ID" value="WOH11283.1"/>
    <property type="molecule type" value="Genomic_DNA"/>
</dbReference>
<evidence type="ECO:0000313" key="5">
    <source>
        <dbReference type="Proteomes" id="UP000077755"/>
    </source>
</evidence>
<proteinExistence type="predicted"/>
<feature type="region of interest" description="Disordered" evidence="1">
    <location>
        <begin position="1"/>
        <end position="61"/>
    </location>
</feature>
<gene>
    <name evidence="3" type="ORF">DCAR_028571</name>
    <name evidence="4" type="ORF">DCAR_0830764</name>
</gene>
<dbReference type="Pfam" id="PF02721">
    <property type="entry name" value="DUF223"/>
    <property type="match status" value="1"/>
</dbReference>
<feature type="region of interest" description="Disordered" evidence="1">
    <location>
        <begin position="475"/>
        <end position="506"/>
    </location>
</feature>
<sequence>MDSREKSAFNWPPPHCSANFGTDEMQTSDGKSNRITTLNASAPGSSKYSRVNTSTPGSSKYRQQAFEDTVKNLNFEMDASHQTKKYHHHNNDNFEDIEYSTIRDTEVPDADCYSNDENEDNVNWCSEEKQKGPRKVWKGVNKKTKEFRGYNIIFTDDSNCRIHAFVSAQLCSKLQTELVEGQVFVVRNFAVKKYNGDETHRAVRNETHIYFTQDTKFVKDSEQGLEIMPQTIDLFKLSDVDRLKQDNRYLIDVVGVLEGTPSKIEYKKDELHHFYVKFSITDGREKEAGFYVVDIDDSDEDELPHVTVKELLELKHDYIKQCVQSRVILRKVEQHMNWYYKICTACDVELDFDDKKNQCPQRKKILPYPDKRFRLFTLCSDNTGTVPITLPNEEVVQLIGRTVYDILADDNEVGDGDKFPGALTGLQKKYYDITISISEENVKQGSQVFNATKISKPLEISATNSPGMQTSIQINSTAVPTESAASKSSPPTGNSRTKTRARKRKNVKVEKNCRMQAYVPAYLSDKWKRLLRLGNMYTITNFNVKTLTADDKWRTVNIDRQISFTNQTRAREIIENEYFIPQNTFDFYSFNELDALSNQKVLLADIVGIVIKLNQLHPVHTSTGKDQLQVKLKMTDGRNKLNVTFWDEMAVDFQNQIDTEKFERPLIVIVSSAKVSKFRNEIDVCNYAQTAFYINYNHHNVADLRKMTQETDFTEESYQTKKKRRLEFLSVKEINNLSAEYIEFKGKFPTTFKKLENAQSTVKLKIHKDNIGNSEELYLATDIYPGFEREEVNEDEETTIRPTEHSISELSTSASYHLDNISQLKGN</sequence>
<evidence type="ECO:0000256" key="1">
    <source>
        <dbReference type="SAM" id="MobiDB-lite"/>
    </source>
</evidence>
<dbReference type="InterPro" id="IPR012340">
    <property type="entry name" value="NA-bd_OB-fold"/>
</dbReference>
<accession>A0A175YKW3</accession>
<dbReference type="InterPro" id="IPR003871">
    <property type="entry name" value="RFA1B/D_OB_1st"/>
</dbReference>